<dbReference type="Pfam" id="PF00702">
    <property type="entry name" value="Hydrolase"/>
    <property type="match status" value="1"/>
</dbReference>
<evidence type="ECO:0000313" key="2">
    <source>
        <dbReference type="Proteomes" id="UP000175669"/>
    </source>
</evidence>
<dbReference type="PANTHER" id="PTHR43611:SF3">
    <property type="entry name" value="FLAVIN MONONUCLEOTIDE HYDROLASE 1, CHLOROPLATIC"/>
    <property type="match status" value="1"/>
</dbReference>
<dbReference type="Gene3D" id="3.40.50.1000">
    <property type="entry name" value="HAD superfamily/HAD-like"/>
    <property type="match status" value="1"/>
</dbReference>
<dbReference type="AlphaFoldDB" id="A0A1E8CKJ0"/>
<sequence length="229" mass="26352">MLNWTDIDTVMFDMDGTLLDLHFDNYFWETLVPATYGERIGMDAEAAWSQLQQQYRALHGTLNWYCIDFWSDKLQLDIQAMKDATRDKISLRPNVLPLLTRLQTHNKNVLLVTNAHPGSLKLKMQHTGLQTHFQQTISSHDLGLAKENPGFWRALHQVAPYDPARTVLFDDNFNVLQRARSEGIRHLFGITLPDSQRPPVQHDDFVCLHDFEQIMPPLLQATGTSNDGR</sequence>
<evidence type="ECO:0008006" key="3">
    <source>
        <dbReference type="Google" id="ProtNLM"/>
    </source>
</evidence>
<dbReference type="InterPro" id="IPR036412">
    <property type="entry name" value="HAD-like_sf"/>
</dbReference>
<dbReference type="STRING" id="1524254.PHACT_07025"/>
<dbReference type="EMBL" id="MASR01000001">
    <property type="protein sequence ID" value="OFE12924.1"/>
    <property type="molecule type" value="Genomic_DNA"/>
</dbReference>
<dbReference type="NCBIfam" id="NF011564">
    <property type="entry name" value="PRK14988.1"/>
    <property type="match status" value="1"/>
</dbReference>
<dbReference type="SFLD" id="SFLDS00003">
    <property type="entry name" value="Haloacid_Dehalogenase"/>
    <property type="match status" value="1"/>
</dbReference>
<organism evidence="1 2">
    <name type="scientific">Pseudohongiella acticola</name>
    <dbReference type="NCBI Taxonomy" id="1524254"/>
    <lineage>
        <taxon>Bacteria</taxon>
        <taxon>Pseudomonadati</taxon>
        <taxon>Pseudomonadota</taxon>
        <taxon>Gammaproteobacteria</taxon>
        <taxon>Pseudomonadales</taxon>
        <taxon>Pseudohongiellaceae</taxon>
        <taxon>Pseudohongiella</taxon>
    </lineage>
</organism>
<dbReference type="InterPro" id="IPR023214">
    <property type="entry name" value="HAD_sf"/>
</dbReference>
<name>A0A1E8CKJ0_9GAMM</name>
<keyword evidence="2" id="KW-1185">Reference proteome</keyword>
<protein>
    <recommendedName>
        <fullName evidence="3">Haloacid dehalogenase</fullName>
    </recommendedName>
</protein>
<dbReference type="SFLD" id="SFLDG01129">
    <property type="entry name" value="C1.5:_HAD__Beta-PGM__Phosphata"/>
    <property type="match status" value="1"/>
</dbReference>
<dbReference type="SUPFAM" id="SSF56784">
    <property type="entry name" value="HAD-like"/>
    <property type="match status" value="1"/>
</dbReference>
<dbReference type="NCBIfam" id="TIGR01509">
    <property type="entry name" value="HAD-SF-IA-v3"/>
    <property type="match status" value="1"/>
</dbReference>
<dbReference type="Proteomes" id="UP000175669">
    <property type="component" value="Unassembled WGS sequence"/>
</dbReference>
<dbReference type="CDD" id="cd01427">
    <property type="entry name" value="HAD_like"/>
    <property type="match status" value="1"/>
</dbReference>
<dbReference type="OrthoDB" id="9773910at2"/>
<dbReference type="RefSeq" id="WP_070116533.1">
    <property type="nucleotide sequence ID" value="NZ_MASR01000001.1"/>
</dbReference>
<reference evidence="2" key="1">
    <citation type="submission" date="2016-07" db="EMBL/GenBank/DDBJ databases">
        <authorList>
            <person name="Florea S."/>
            <person name="Webb J.S."/>
            <person name="Jaromczyk J."/>
            <person name="Schardl C.L."/>
        </authorList>
    </citation>
    <scope>NUCLEOTIDE SEQUENCE [LARGE SCALE GENOMIC DNA]</scope>
    <source>
        <strain evidence="2">KCTC 42131</strain>
    </source>
</reference>
<gene>
    <name evidence="1" type="ORF">PHACT_07025</name>
</gene>
<dbReference type="InterPro" id="IPR006439">
    <property type="entry name" value="HAD-SF_hydro_IA"/>
</dbReference>
<evidence type="ECO:0000313" key="1">
    <source>
        <dbReference type="EMBL" id="OFE12924.1"/>
    </source>
</evidence>
<accession>A0A1E8CKJ0</accession>
<proteinExistence type="predicted"/>
<comment type="caution">
    <text evidence="1">The sequence shown here is derived from an EMBL/GenBank/DDBJ whole genome shotgun (WGS) entry which is preliminary data.</text>
</comment>
<dbReference type="PANTHER" id="PTHR43611">
    <property type="entry name" value="ALPHA-D-GLUCOSE 1-PHOSPHATE PHOSPHATASE"/>
    <property type="match status" value="1"/>
</dbReference>